<organism evidence="1 2">
    <name type="scientific">Sphingomonas abietis</name>
    <dbReference type="NCBI Taxonomy" id="3012344"/>
    <lineage>
        <taxon>Bacteria</taxon>
        <taxon>Pseudomonadati</taxon>
        <taxon>Pseudomonadota</taxon>
        <taxon>Alphaproteobacteria</taxon>
        <taxon>Sphingomonadales</taxon>
        <taxon>Sphingomonadaceae</taxon>
        <taxon>Sphingomonas</taxon>
    </lineage>
</organism>
<dbReference type="RefSeq" id="WP_270076273.1">
    <property type="nucleotide sequence ID" value="NZ_CP115174.1"/>
</dbReference>
<evidence type="ECO:0000313" key="1">
    <source>
        <dbReference type="EMBL" id="WBO21625.1"/>
    </source>
</evidence>
<evidence type="ECO:0000313" key="2">
    <source>
        <dbReference type="Proteomes" id="UP001210865"/>
    </source>
</evidence>
<sequence>MIDRVAHAIHAAVPRLAISGAVLAWDDLSDEARAEYRIAASRAIAAMRIPTDAMLDAGDRRDLPHDAANIWERMVFTAMSDMR</sequence>
<dbReference type="EMBL" id="CP115174">
    <property type="protein sequence ID" value="WBO21625.1"/>
    <property type="molecule type" value="Genomic_DNA"/>
</dbReference>
<proteinExistence type="predicted"/>
<keyword evidence="2" id="KW-1185">Reference proteome</keyword>
<dbReference type="Proteomes" id="UP001210865">
    <property type="component" value="Chromosome"/>
</dbReference>
<accession>A0ABY7NJB3</accession>
<reference evidence="1 2" key="1">
    <citation type="submission" date="2022-12" db="EMBL/GenBank/DDBJ databases">
        <title>Sphingomonas abieness sp. nov., an endophytic bacterium isolated from Abies koreana.</title>
        <authorList>
            <person name="Jiang L."/>
            <person name="Lee J."/>
        </authorList>
    </citation>
    <scope>NUCLEOTIDE SEQUENCE [LARGE SCALE GENOMIC DNA]</scope>
    <source>
        <strain evidence="2">PAMB 00755</strain>
    </source>
</reference>
<name>A0ABY7NJB3_9SPHN</name>
<protein>
    <submittedName>
        <fullName evidence="1">Uncharacterized protein</fullName>
    </submittedName>
</protein>
<gene>
    <name evidence="1" type="ORF">PBT88_15790</name>
</gene>